<dbReference type="RefSeq" id="XP_062770687.1">
    <property type="nucleotide sequence ID" value="XM_062907718.1"/>
</dbReference>
<dbReference type="Proteomes" id="UP001326199">
    <property type="component" value="Unassembled WGS sequence"/>
</dbReference>
<accession>A0ABR0HZJ7</accession>
<evidence type="ECO:0000313" key="3">
    <source>
        <dbReference type="Proteomes" id="UP001326199"/>
    </source>
</evidence>
<sequence length="273" mass="31055">MLANPAPRLATHHHIMEMGSFPPAVGMDHHYQHGYLNHSPFQQQQVQLQQQPQPQPPTSRLSRKRKPDAPPENNERLSKRMSLLNLEHSGPKLYVPVEQGDSHNQSLPDLNAIHHQQQLQSQRRSHGQHKHTPMDDSMMQLDDTKHKVYIYNLDDELSSDNETDDGKLIFLPDIEKHLKSHRIPPNILASPSPQEMADRQLVLYRVPSSITVPEEQDSVRKAIIEARQRMREKQEAERAAAATREVPVDSTVMFSAPQASSSSAEDPDAMELD</sequence>
<organism evidence="2 3">
    <name type="scientific">Podospora pseudopauciseta</name>
    <dbReference type="NCBI Taxonomy" id="2093780"/>
    <lineage>
        <taxon>Eukaryota</taxon>
        <taxon>Fungi</taxon>
        <taxon>Dikarya</taxon>
        <taxon>Ascomycota</taxon>
        <taxon>Pezizomycotina</taxon>
        <taxon>Sordariomycetes</taxon>
        <taxon>Sordariomycetidae</taxon>
        <taxon>Sordariales</taxon>
        <taxon>Podosporaceae</taxon>
        <taxon>Podospora</taxon>
    </lineage>
</organism>
<feature type="region of interest" description="Disordered" evidence="1">
    <location>
        <begin position="116"/>
        <end position="138"/>
    </location>
</feature>
<name>A0ABR0HZJ7_9PEZI</name>
<evidence type="ECO:0000313" key="2">
    <source>
        <dbReference type="EMBL" id="KAK4673365.1"/>
    </source>
</evidence>
<dbReference type="Pfam" id="PF20354">
    <property type="entry name" value="DUF6649"/>
    <property type="match status" value="1"/>
</dbReference>
<dbReference type="GeneID" id="87928061"/>
<dbReference type="InterPro" id="IPR046591">
    <property type="entry name" value="DUF6649"/>
</dbReference>
<protein>
    <submittedName>
        <fullName evidence="2">Uncharacterized protein</fullName>
    </submittedName>
</protein>
<feature type="compositionally biased region" description="Basic and acidic residues" evidence="1">
    <location>
        <begin position="67"/>
        <end position="78"/>
    </location>
</feature>
<feature type="region of interest" description="Disordered" evidence="1">
    <location>
        <begin position="43"/>
        <end position="78"/>
    </location>
</feature>
<evidence type="ECO:0000256" key="1">
    <source>
        <dbReference type="SAM" id="MobiDB-lite"/>
    </source>
</evidence>
<feature type="compositionally biased region" description="Low complexity" evidence="1">
    <location>
        <begin position="43"/>
        <end position="52"/>
    </location>
</feature>
<comment type="caution">
    <text evidence="2">The sequence shown here is derived from an EMBL/GenBank/DDBJ whole genome shotgun (WGS) entry which is preliminary data.</text>
</comment>
<gene>
    <name evidence="2" type="ORF">QC763_111320</name>
</gene>
<reference evidence="2 3" key="1">
    <citation type="journal article" date="2023" name="bioRxiv">
        <title>High-quality genome assemblies of four members of thePodospora anserinaspecies complex.</title>
        <authorList>
            <person name="Ament-Velasquez S.L."/>
            <person name="Vogan A.A."/>
            <person name="Wallerman O."/>
            <person name="Hartmann F."/>
            <person name="Gautier V."/>
            <person name="Silar P."/>
            <person name="Giraud T."/>
            <person name="Johannesson H."/>
        </authorList>
    </citation>
    <scope>NUCLEOTIDE SEQUENCE [LARGE SCALE GENOMIC DNA]</scope>
    <source>
        <strain evidence="2 3">CBS 411.78</strain>
    </source>
</reference>
<feature type="region of interest" description="Disordered" evidence="1">
    <location>
        <begin position="231"/>
        <end position="273"/>
    </location>
</feature>
<dbReference type="EMBL" id="JAFFHB010000001">
    <property type="protein sequence ID" value="KAK4673365.1"/>
    <property type="molecule type" value="Genomic_DNA"/>
</dbReference>
<keyword evidence="3" id="KW-1185">Reference proteome</keyword>
<proteinExistence type="predicted"/>